<keyword evidence="2" id="KW-0805">Transcription regulation</keyword>
<gene>
    <name evidence="6" type="primary">oxyR_2</name>
    <name evidence="6" type="ORF">POI8812_00979</name>
</gene>
<evidence type="ECO:0000256" key="1">
    <source>
        <dbReference type="ARBA" id="ARBA00009437"/>
    </source>
</evidence>
<evidence type="ECO:0000256" key="2">
    <source>
        <dbReference type="ARBA" id="ARBA00023015"/>
    </source>
</evidence>
<dbReference type="GO" id="GO:0032993">
    <property type="term" value="C:protein-DNA complex"/>
    <property type="evidence" value="ECO:0007669"/>
    <property type="project" value="TreeGrafter"/>
</dbReference>
<accession>A0A2R8A8X6</accession>
<proteinExistence type="inferred from homology"/>
<evidence type="ECO:0000313" key="7">
    <source>
        <dbReference type="Proteomes" id="UP000244932"/>
    </source>
</evidence>
<keyword evidence="4" id="KW-0804">Transcription</keyword>
<dbReference type="AlphaFoldDB" id="A0A2R8A8X6"/>
<keyword evidence="7" id="KW-1185">Reference proteome</keyword>
<name>A0A2R8A8X6_9RHOB</name>
<keyword evidence="3" id="KW-0238">DNA-binding</keyword>
<dbReference type="OrthoDB" id="8679465at2"/>
<dbReference type="InterPro" id="IPR000847">
    <property type="entry name" value="LysR_HTH_N"/>
</dbReference>
<dbReference type="SUPFAM" id="SSF53850">
    <property type="entry name" value="Periplasmic binding protein-like II"/>
    <property type="match status" value="1"/>
</dbReference>
<comment type="similarity">
    <text evidence="1">Belongs to the LysR transcriptional regulatory family.</text>
</comment>
<protein>
    <submittedName>
        <fullName evidence="6">Hydrogen peroxide-inducible genes activator</fullName>
    </submittedName>
</protein>
<reference evidence="6 7" key="1">
    <citation type="submission" date="2018-03" db="EMBL/GenBank/DDBJ databases">
        <authorList>
            <person name="Keele B.F."/>
        </authorList>
    </citation>
    <scope>NUCLEOTIDE SEQUENCE [LARGE SCALE GENOMIC DNA]</scope>
    <source>
        <strain evidence="6 7">CeCT 8812</strain>
    </source>
</reference>
<dbReference type="EMBL" id="OMKW01000001">
    <property type="protein sequence ID" value="SPF28676.1"/>
    <property type="molecule type" value="Genomic_DNA"/>
</dbReference>
<evidence type="ECO:0000313" key="6">
    <source>
        <dbReference type="EMBL" id="SPF28676.1"/>
    </source>
</evidence>
<feature type="domain" description="HTH lysR-type" evidence="5">
    <location>
        <begin position="3"/>
        <end position="61"/>
    </location>
</feature>
<evidence type="ECO:0000256" key="4">
    <source>
        <dbReference type="ARBA" id="ARBA00023163"/>
    </source>
</evidence>
<dbReference type="RefSeq" id="WP_108781358.1">
    <property type="nucleotide sequence ID" value="NZ_OMKW01000001.1"/>
</dbReference>
<dbReference type="PROSITE" id="PS50931">
    <property type="entry name" value="HTH_LYSR"/>
    <property type="match status" value="1"/>
</dbReference>
<dbReference type="GO" id="GO:0003677">
    <property type="term" value="F:DNA binding"/>
    <property type="evidence" value="ECO:0007669"/>
    <property type="project" value="UniProtKB-KW"/>
</dbReference>
<evidence type="ECO:0000259" key="5">
    <source>
        <dbReference type="PROSITE" id="PS50931"/>
    </source>
</evidence>
<dbReference type="SUPFAM" id="SSF46785">
    <property type="entry name" value="Winged helix' DNA-binding domain"/>
    <property type="match status" value="1"/>
</dbReference>
<dbReference type="Gene3D" id="1.10.10.10">
    <property type="entry name" value="Winged helix-like DNA-binding domain superfamily/Winged helix DNA-binding domain"/>
    <property type="match status" value="1"/>
</dbReference>
<dbReference type="PANTHER" id="PTHR30346">
    <property type="entry name" value="TRANSCRIPTIONAL DUAL REGULATOR HCAR-RELATED"/>
    <property type="match status" value="1"/>
</dbReference>
<dbReference type="InterPro" id="IPR036388">
    <property type="entry name" value="WH-like_DNA-bd_sf"/>
</dbReference>
<dbReference type="Gene3D" id="3.40.190.10">
    <property type="entry name" value="Periplasmic binding protein-like II"/>
    <property type="match status" value="2"/>
</dbReference>
<dbReference type="Pfam" id="PF03466">
    <property type="entry name" value="LysR_substrate"/>
    <property type="match status" value="1"/>
</dbReference>
<evidence type="ECO:0000256" key="3">
    <source>
        <dbReference type="ARBA" id="ARBA00023125"/>
    </source>
</evidence>
<sequence length="306" mass="32917">MALTLKAMEYYVTAVRHGNIAKAADELNIAASAVGTAIDQVEHAFDLTLITRQRSRGIQANANGLAVALRCEHLLEEYRGLLTEGADLKHKLGGTLRIGYYAPIAPAFLPQILCKILPPDADVELQLDECDNDSAQQGLIDGTYDVILFVSDDVRPNVAFDVLLEASPYCLVSEAHPFASRDSVSIKDVAKEPLIVLNRPVAAAYYNGLFTAQDQGMQVRGLASSTEMVRSMVASGMGCAILNMRPSTATSYAGADVVCVPLSDPLPPLSLSIGYDKVRARRIVTAFAAACRAHFAGENGRRYSVE</sequence>
<dbReference type="PANTHER" id="PTHR30346:SF0">
    <property type="entry name" value="HCA OPERON TRANSCRIPTIONAL ACTIVATOR HCAR"/>
    <property type="match status" value="1"/>
</dbReference>
<dbReference type="Pfam" id="PF00126">
    <property type="entry name" value="HTH_1"/>
    <property type="match status" value="1"/>
</dbReference>
<dbReference type="Proteomes" id="UP000244932">
    <property type="component" value="Unassembled WGS sequence"/>
</dbReference>
<dbReference type="GO" id="GO:0003700">
    <property type="term" value="F:DNA-binding transcription factor activity"/>
    <property type="evidence" value="ECO:0007669"/>
    <property type="project" value="InterPro"/>
</dbReference>
<organism evidence="6 7">
    <name type="scientific">Pontivivens insulae</name>
    <dbReference type="NCBI Taxonomy" id="1639689"/>
    <lineage>
        <taxon>Bacteria</taxon>
        <taxon>Pseudomonadati</taxon>
        <taxon>Pseudomonadota</taxon>
        <taxon>Alphaproteobacteria</taxon>
        <taxon>Rhodobacterales</taxon>
        <taxon>Paracoccaceae</taxon>
        <taxon>Pontivivens</taxon>
    </lineage>
</organism>
<dbReference type="InterPro" id="IPR036390">
    <property type="entry name" value="WH_DNA-bd_sf"/>
</dbReference>
<dbReference type="InterPro" id="IPR005119">
    <property type="entry name" value="LysR_subst-bd"/>
</dbReference>